<keyword evidence="1" id="KW-1133">Transmembrane helix</keyword>
<evidence type="ECO:0000313" key="2">
    <source>
        <dbReference type="EMBL" id="GAI37282.1"/>
    </source>
</evidence>
<evidence type="ECO:0008006" key="3">
    <source>
        <dbReference type="Google" id="ProtNLM"/>
    </source>
</evidence>
<proteinExistence type="predicted"/>
<feature type="transmembrane region" description="Helical" evidence="1">
    <location>
        <begin position="61"/>
        <end position="79"/>
    </location>
</feature>
<dbReference type="EMBL" id="BARV01023485">
    <property type="protein sequence ID" value="GAI37282.1"/>
    <property type="molecule type" value="Genomic_DNA"/>
</dbReference>
<feature type="transmembrane region" description="Helical" evidence="1">
    <location>
        <begin position="85"/>
        <end position="113"/>
    </location>
</feature>
<sequence length="115" mass="11948">MNTLLIIGILITAGFTFGELVEKLGLPRVTGYILAGVLLNPGIFHFIPLEFVEATEPVTNVALAILTFAVGGTLAVAPLRELGKGIAFIALGEAELAALAVTIGALVTLPFLIHL</sequence>
<keyword evidence="1" id="KW-0472">Membrane</keyword>
<gene>
    <name evidence="2" type="ORF">S06H3_38520</name>
</gene>
<organism evidence="2">
    <name type="scientific">marine sediment metagenome</name>
    <dbReference type="NCBI Taxonomy" id="412755"/>
    <lineage>
        <taxon>unclassified sequences</taxon>
        <taxon>metagenomes</taxon>
        <taxon>ecological metagenomes</taxon>
    </lineage>
</organism>
<dbReference type="PANTHER" id="PTHR43021">
    <property type="entry name" value="NA(+)/H(+) ANTIPORTER-RELATED"/>
    <property type="match status" value="1"/>
</dbReference>
<dbReference type="InterPro" id="IPR038770">
    <property type="entry name" value="Na+/solute_symporter_sf"/>
</dbReference>
<name>X1MZU7_9ZZZZ</name>
<dbReference type="AlphaFoldDB" id="X1MZU7"/>
<accession>X1MZU7</accession>
<reference evidence="2" key="1">
    <citation type="journal article" date="2014" name="Front. Microbiol.">
        <title>High frequency of phylogenetically diverse reductive dehalogenase-homologous genes in deep subseafloor sedimentary metagenomes.</title>
        <authorList>
            <person name="Kawai M."/>
            <person name="Futagami T."/>
            <person name="Toyoda A."/>
            <person name="Takaki Y."/>
            <person name="Nishi S."/>
            <person name="Hori S."/>
            <person name="Arai W."/>
            <person name="Tsubouchi T."/>
            <person name="Morono Y."/>
            <person name="Uchiyama I."/>
            <person name="Ito T."/>
            <person name="Fujiyama A."/>
            <person name="Inagaki F."/>
            <person name="Takami H."/>
        </authorList>
    </citation>
    <scope>NUCLEOTIDE SEQUENCE</scope>
    <source>
        <strain evidence="2">Expedition CK06-06</strain>
    </source>
</reference>
<dbReference type="Gene3D" id="1.20.1530.20">
    <property type="match status" value="1"/>
</dbReference>
<keyword evidence="1" id="KW-0812">Transmembrane</keyword>
<comment type="caution">
    <text evidence="2">The sequence shown here is derived from an EMBL/GenBank/DDBJ whole genome shotgun (WGS) entry which is preliminary data.</text>
</comment>
<evidence type="ECO:0000256" key="1">
    <source>
        <dbReference type="SAM" id="Phobius"/>
    </source>
</evidence>
<feature type="transmembrane region" description="Helical" evidence="1">
    <location>
        <begin position="28"/>
        <end position="49"/>
    </location>
</feature>
<feature type="non-terminal residue" evidence="2">
    <location>
        <position position="115"/>
    </location>
</feature>
<protein>
    <recommendedName>
        <fullName evidence="3">Cation/H+ exchanger domain-containing protein</fullName>
    </recommendedName>
</protein>
<dbReference type="PANTHER" id="PTHR43021:SF2">
    <property type="entry name" value="CATION_H+ EXCHANGER DOMAIN-CONTAINING PROTEIN"/>
    <property type="match status" value="1"/>
</dbReference>